<evidence type="ECO:0000313" key="2">
    <source>
        <dbReference type="Proteomes" id="UP000324091"/>
    </source>
</evidence>
<proteinExistence type="predicted"/>
<dbReference type="EMBL" id="RHFK02000007">
    <property type="protein sequence ID" value="TWW73477.1"/>
    <property type="molecule type" value="Genomic_DNA"/>
</dbReference>
<dbReference type="AlphaFoldDB" id="A0A5C6P5P1"/>
<reference evidence="1 2" key="1">
    <citation type="submission" date="2019-04" db="EMBL/GenBank/DDBJ databases">
        <title>Chromosome genome assembly for Takifugu flavidus.</title>
        <authorList>
            <person name="Xiao S."/>
        </authorList>
    </citation>
    <scope>NUCLEOTIDE SEQUENCE [LARGE SCALE GENOMIC DNA]</scope>
    <source>
        <strain evidence="1">HTHZ2018</strain>
        <tissue evidence="1">Muscle</tissue>
    </source>
</reference>
<accession>A0A5C6P5P1</accession>
<organism evidence="1 2">
    <name type="scientific">Takifugu flavidus</name>
    <name type="common">sansaifugu</name>
    <dbReference type="NCBI Taxonomy" id="433684"/>
    <lineage>
        <taxon>Eukaryota</taxon>
        <taxon>Metazoa</taxon>
        <taxon>Chordata</taxon>
        <taxon>Craniata</taxon>
        <taxon>Vertebrata</taxon>
        <taxon>Euteleostomi</taxon>
        <taxon>Actinopterygii</taxon>
        <taxon>Neopterygii</taxon>
        <taxon>Teleostei</taxon>
        <taxon>Neoteleostei</taxon>
        <taxon>Acanthomorphata</taxon>
        <taxon>Eupercaria</taxon>
        <taxon>Tetraodontiformes</taxon>
        <taxon>Tetradontoidea</taxon>
        <taxon>Tetraodontidae</taxon>
        <taxon>Takifugu</taxon>
    </lineage>
</organism>
<gene>
    <name evidence="1" type="ORF">D4764_15G0008710</name>
</gene>
<keyword evidence="2" id="KW-1185">Reference proteome</keyword>
<protein>
    <submittedName>
        <fullName evidence="1">Uncharacterized protein</fullName>
    </submittedName>
</protein>
<sequence>MDSAPNGLPQADVEWLKEDEIRQICHASGWYSMLTEVLACNACRKAAKDSEEHAIGRFLYTTLLTQYTKPGKITKHPPQDAPGDPVISLFQVHKTHVDWLGKLPTSLKHPSKGKEVIRGSMTGAKPALFLLEQRFNYQSHPGIDFPREAEECDPPIVGTHPLVPTLKNRDHHPSLPVQGHCPRCPRNVAEACQPGQPYNIQSLKIKQQGKKEGVVTAQEQLLKMQLDEARKNLNDK</sequence>
<name>A0A5C6P5P1_9TELE</name>
<comment type="caution">
    <text evidence="1">The sequence shown here is derived from an EMBL/GenBank/DDBJ whole genome shotgun (WGS) entry which is preliminary data.</text>
</comment>
<evidence type="ECO:0000313" key="1">
    <source>
        <dbReference type="EMBL" id="TWW73477.1"/>
    </source>
</evidence>
<dbReference type="PANTHER" id="PTHR47773">
    <property type="entry name" value="SI:DKEY-9I5.2-RELATED"/>
    <property type="match status" value="1"/>
</dbReference>
<dbReference type="Proteomes" id="UP000324091">
    <property type="component" value="Chromosome 15"/>
</dbReference>
<dbReference type="PANTHER" id="PTHR47773:SF1">
    <property type="entry name" value="C2H2-TYPE DOMAIN-CONTAINING PROTEIN"/>
    <property type="match status" value="1"/>
</dbReference>